<sequence>MNGHDPIEEFFARERAAITREPADDERWQQIVAAGRRGRSQRWRTFAAAAAAAVLVGGVGYAVGRGVDAGGTGTVAGHGASTTSSLSSAPSQTSTPPPLVTPSRPAKTEDTIASTPSSTPVTGALPMPQTFKALSMSQADGNTVFALGVSRCTDKECLVVARSQDNGGTWKRVATVTTGAPSTAGTGVNGSFSQIRMANATTGWIFGDALLQTRDGGLTWTAYDHAGASVLDVAVDGDTAAIVSSVDPCDGKSCGGDLQLQFAPVAAAQAKSDPVSLGVTNATKASIAWWKGRAIVSTLADGATSTVVVDPISGPSTVDAGCPAGAATTIVRPGSGNTLLAMCQVPEAGGTTALTIRISDDDGATWAASGEATTLVAAPITSFAATDPDHIVALAGGETTFHGDLVRTADGGRHWAVVSNPGLPESGWRWVGAPGPDWFYLLPVDGAKGYYWSHDKGATWAWTDMAG</sequence>
<dbReference type="EMBL" id="CAJC01000079">
    <property type="protein sequence ID" value="CCI52440.1"/>
    <property type="molecule type" value="Genomic_DNA"/>
</dbReference>
<evidence type="ECO:0000313" key="3">
    <source>
        <dbReference type="Proteomes" id="UP000035720"/>
    </source>
</evidence>
<reference evidence="2 3" key="1">
    <citation type="journal article" date="2013" name="ISME J.">
        <title>A metabolic model for members of the genus Tetrasphaera involved in enhanced biological phosphorus removal.</title>
        <authorList>
            <person name="Kristiansen R."/>
            <person name="Nguyen H.T.T."/>
            <person name="Saunders A.M."/>
            <person name="Nielsen J.L."/>
            <person name="Wimmer R."/>
            <person name="Le V.Q."/>
            <person name="McIlroy S.J."/>
            <person name="Petrovski S."/>
            <person name="Seviour R.J."/>
            <person name="Calteau A."/>
            <person name="Nielsen K.L."/>
            <person name="Nielsen P.H."/>
        </authorList>
    </citation>
    <scope>NUCLEOTIDE SEQUENCE [LARGE SCALE GENOMIC DNA]</scope>
    <source>
        <strain evidence="2 3">Ben 74</strain>
    </source>
</reference>
<protein>
    <recommendedName>
        <fullName evidence="4">Exo-alpha-sialidase</fullName>
    </recommendedName>
</protein>
<dbReference type="Proteomes" id="UP000035720">
    <property type="component" value="Unassembled WGS sequence"/>
</dbReference>
<dbReference type="STRING" id="1193518.BN13_170041"/>
<feature type="compositionally biased region" description="Polar residues" evidence="1">
    <location>
        <begin position="111"/>
        <end position="121"/>
    </location>
</feature>
<gene>
    <name evidence="2" type="ORF">BN13_170041</name>
</gene>
<evidence type="ECO:0000256" key="1">
    <source>
        <dbReference type="SAM" id="MobiDB-lite"/>
    </source>
</evidence>
<comment type="caution">
    <text evidence="2">The sequence shown here is derived from an EMBL/GenBank/DDBJ whole genome shotgun (WGS) entry which is preliminary data.</text>
</comment>
<dbReference type="InterPro" id="IPR036278">
    <property type="entry name" value="Sialidase_sf"/>
</dbReference>
<dbReference type="SUPFAM" id="SSF50939">
    <property type="entry name" value="Sialidases"/>
    <property type="match status" value="1"/>
</dbReference>
<dbReference type="AlphaFoldDB" id="A0A077M9D3"/>
<accession>A0A077M9D3</accession>
<dbReference type="RefSeq" id="WP_048544816.1">
    <property type="nucleotide sequence ID" value="NZ_HF571038.1"/>
</dbReference>
<dbReference type="Gene3D" id="2.130.10.10">
    <property type="entry name" value="YVTN repeat-like/Quinoprotein amine dehydrogenase"/>
    <property type="match status" value="2"/>
</dbReference>
<organism evidence="2 3">
    <name type="scientific">Nostocoides jenkinsii Ben 74</name>
    <dbReference type="NCBI Taxonomy" id="1193518"/>
    <lineage>
        <taxon>Bacteria</taxon>
        <taxon>Bacillati</taxon>
        <taxon>Actinomycetota</taxon>
        <taxon>Actinomycetes</taxon>
        <taxon>Micrococcales</taxon>
        <taxon>Intrasporangiaceae</taxon>
        <taxon>Nostocoides</taxon>
    </lineage>
</organism>
<keyword evidence="3" id="KW-1185">Reference proteome</keyword>
<dbReference type="InterPro" id="IPR015943">
    <property type="entry name" value="WD40/YVTN_repeat-like_dom_sf"/>
</dbReference>
<feature type="region of interest" description="Disordered" evidence="1">
    <location>
        <begin position="77"/>
        <end position="124"/>
    </location>
</feature>
<evidence type="ECO:0000313" key="2">
    <source>
        <dbReference type="EMBL" id="CCI52440.1"/>
    </source>
</evidence>
<evidence type="ECO:0008006" key="4">
    <source>
        <dbReference type="Google" id="ProtNLM"/>
    </source>
</evidence>
<proteinExistence type="predicted"/>
<feature type="compositionally biased region" description="Low complexity" evidence="1">
    <location>
        <begin position="77"/>
        <end position="94"/>
    </location>
</feature>
<name>A0A077M9D3_9MICO</name>